<dbReference type="Pfam" id="PF03824">
    <property type="entry name" value="NicO"/>
    <property type="match status" value="1"/>
</dbReference>
<feature type="transmembrane region" description="Helical" evidence="8">
    <location>
        <begin position="276"/>
        <end position="299"/>
    </location>
</feature>
<feature type="transmembrane region" description="Helical" evidence="8">
    <location>
        <begin position="22"/>
        <end position="40"/>
    </location>
</feature>
<dbReference type="EMBL" id="JACFYJ010000057">
    <property type="protein sequence ID" value="MEI6000754.1"/>
    <property type="molecule type" value="Genomic_DNA"/>
</dbReference>
<comment type="similarity">
    <text evidence="2 8">Belongs to the NiCoT transporter (TC 2.A.52) family.</text>
</comment>
<comment type="subcellular location">
    <subcellularLocation>
        <location evidence="8">Cell membrane</location>
        <topology evidence="8">Multi-pass membrane protein</topology>
    </subcellularLocation>
    <subcellularLocation>
        <location evidence="1">Endomembrane system</location>
        <topology evidence="1">Multi-pass membrane protein</topology>
    </subcellularLocation>
</comment>
<evidence type="ECO:0000256" key="5">
    <source>
        <dbReference type="ARBA" id="ARBA00022692"/>
    </source>
</evidence>
<evidence type="ECO:0000256" key="3">
    <source>
        <dbReference type="ARBA" id="ARBA00022448"/>
    </source>
</evidence>
<evidence type="ECO:0000256" key="2">
    <source>
        <dbReference type="ARBA" id="ARBA00010892"/>
    </source>
</evidence>
<keyword evidence="3 8" id="KW-0813">Transport</keyword>
<sequence length="353" mass="38083">MPRFTGTVAGTASRRASTRGRIVTMYAALTLINLVTWGWACVAVRASPMLFGTAFLAYSFGLRHAMDADHIAAIDNVTRKLMNEGKHPVSVGFFFALGHSLTVVVGAVVVEMATKALVHHFDKFRETGAMIGTLVSAGFLLAIGAFNVVLLVDLMRTFRRMSSGREQLAADSSLLRFEGNLLARIFRPLFRVVSSSWLMFPLGIVFGLGFETATEVALLGASASQASAGFSTWTILVFPCLFAAGMLTVDTTDGILMLGAYGWACVKPLRKLHYNVTITLISTIVALLIGAIEMLGIMSRVFSLSGPFWHFVHTLNENFGMLGYAIVGIFIVGCLISALLYKISGYDRDAAAA</sequence>
<feature type="transmembrane region" description="Helical" evidence="8">
    <location>
        <begin position="230"/>
        <end position="249"/>
    </location>
</feature>
<accession>A0ABU8IZ14</accession>
<reference evidence="9 10" key="1">
    <citation type="journal article" date="2022" name="Arch. Microbiol.">
        <title>Paraburkholderia bengalensis sp. nov. isolated from roots of Oryza sativa, IR64.</title>
        <authorList>
            <person name="Nag P."/>
            <person name="Mondal N."/>
            <person name="Sarkar J."/>
            <person name="Das S."/>
        </authorList>
    </citation>
    <scope>NUCLEOTIDE SEQUENCE [LARGE SCALE GENOMIC DNA]</scope>
    <source>
        <strain evidence="9 10">IR64_4_BI</strain>
    </source>
</reference>
<evidence type="ECO:0000256" key="7">
    <source>
        <dbReference type="ARBA" id="ARBA00023136"/>
    </source>
</evidence>
<dbReference type="PANTHER" id="PTHR31611">
    <property type="entry name" value="HIGH-AFFINITY NICKEL TRANSPORT PROTEIN NIC1"/>
    <property type="match status" value="1"/>
</dbReference>
<feature type="transmembrane region" description="Helical" evidence="8">
    <location>
        <begin position="46"/>
        <end position="66"/>
    </location>
</feature>
<evidence type="ECO:0000313" key="10">
    <source>
        <dbReference type="Proteomes" id="UP001386437"/>
    </source>
</evidence>
<evidence type="ECO:0000313" key="9">
    <source>
        <dbReference type="EMBL" id="MEI6000754.1"/>
    </source>
</evidence>
<evidence type="ECO:0000256" key="4">
    <source>
        <dbReference type="ARBA" id="ARBA00022596"/>
    </source>
</evidence>
<feature type="transmembrane region" description="Helical" evidence="8">
    <location>
        <begin position="319"/>
        <end position="341"/>
    </location>
</feature>
<keyword evidence="6 8" id="KW-1133">Transmembrane helix</keyword>
<evidence type="ECO:0000256" key="1">
    <source>
        <dbReference type="ARBA" id="ARBA00004127"/>
    </source>
</evidence>
<dbReference type="NCBIfam" id="TIGR00802">
    <property type="entry name" value="nico"/>
    <property type="match status" value="1"/>
</dbReference>
<comment type="caution">
    <text evidence="9">The sequence shown here is derived from an EMBL/GenBank/DDBJ whole genome shotgun (WGS) entry which is preliminary data.</text>
</comment>
<keyword evidence="4" id="KW-0533">Nickel</keyword>
<name>A0ABU8IZ14_9BURK</name>
<dbReference type="InterPro" id="IPR011541">
    <property type="entry name" value="Ni/Co_transpt_high_affinity"/>
</dbReference>
<feature type="transmembrane region" description="Helical" evidence="8">
    <location>
        <begin position="130"/>
        <end position="152"/>
    </location>
</feature>
<feature type="transmembrane region" description="Helical" evidence="8">
    <location>
        <begin position="87"/>
        <end position="110"/>
    </location>
</feature>
<dbReference type="InterPro" id="IPR004688">
    <property type="entry name" value="Ni/Co_transpt"/>
</dbReference>
<keyword evidence="10" id="KW-1185">Reference proteome</keyword>
<protein>
    <recommendedName>
        <fullName evidence="8">Nickel/cobalt efflux system</fullName>
    </recommendedName>
</protein>
<keyword evidence="5 8" id="KW-0812">Transmembrane</keyword>
<dbReference type="RefSeq" id="WP_336600635.1">
    <property type="nucleotide sequence ID" value="NZ_JACFYJ010000057.1"/>
</dbReference>
<evidence type="ECO:0000256" key="6">
    <source>
        <dbReference type="ARBA" id="ARBA00022989"/>
    </source>
</evidence>
<organism evidence="9 10">
    <name type="scientific">Paraburkholderia bengalensis</name>
    <dbReference type="NCBI Taxonomy" id="2747562"/>
    <lineage>
        <taxon>Bacteria</taxon>
        <taxon>Pseudomonadati</taxon>
        <taxon>Pseudomonadota</taxon>
        <taxon>Betaproteobacteria</taxon>
        <taxon>Burkholderiales</taxon>
        <taxon>Burkholderiaceae</taxon>
        <taxon>Paraburkholderia</taxon>
    </lineage>
</organism>
<proteinExistence type="inferred from homology"/>
<evidence type="ECO:0000256" key="8">
    <source>
        <dbReference type="RuleBase" id="RU362101"/>
    </source>
</evidence>
<feature type="transmembrane region" description="Helical" evidence="8">
    <location>
        <begin position="189"/>
        <end position="210"/>
    </location>
</feature>
<dbReference type="Proteomes" id="UP001386437">
    <property type="component" value="Unassembled WGS sequence"/>
</dbReference>
<keyword evidence="7 8" id="KW-0472">Membrane</keyword>
<gene>
    <name evidence="9" type="ORF">H3V53_27260</name>
</gene>
<dbReference type="PANTHER" id="PTHR31611:SF0">
    <property type="entry name" value="HIGH-AFFINITY NICKEL TRANSPORT PROTEIN NIC1"/>
    <property type="match status" value="1"/>
</dbReference>